<dbReference type="RefSeq" id="WP_222977467.1">
    <property type="nucleotide sequence ID" value="NZ_JAINVZ010000007.1"/>
</dbReference>
<evidence type="ECO:0000313" key="2">
    <source>
        <dbReference type="Proteomes" id="UP001198565"/>
    </source>
</evidence>
<comment type="caution">
    <text evidence="1">The sequence shown here is derived from an EMBL/GenBank/DDBJ whole genome shotgun (WGS) entry which is preliminary data.</text>
</comment>
<dbReference type="EMBL" id="JAINVZ010000007">
    <property type="protein sequence ID" value="MBY8885842.1"/>
    <property type="molecule type" value="Genomic_DNA"/>
</dbReference>
<proteinExistence type="predicted"/>
<dbReference type="Proteomes" id="UP001198565">
    <property type="component" value="Unassembled WGS sequence"/>
</dbReference>
<gene>
    <name evidence="1" type="ORF">K7472_13395</name>
</gene>
<protein>
    <submittedName>
        <fullName evidence="1">BMP family ABC transporter substrate-binding protein</fullName>
    </submittedName>
</protein>
<evidence type="ECO:0000313" key="1">
    <source>
        <dbReference type="EMBL" id="MBY8885842.1"/>
    </source>
</evidence>
<organism evidence="1 2">
    <name type="scientific">Streptantibioticus parmotrematis</name>
    <dbReference type="NCBI Taxonomy" id="2873249"/>
    <lineage>
        <taxon>Bacteria</taxon>
        <taxon>Bacillati</taxon>
        <taxon>Actinomycetota</taxon>
        <taxon>Actinomycetes</taxon>
        <taxon>Kitasatosporales</taxon>
        <taxon>Streptomycetaceae</taxon>
        <taxon>Streptantibioticus</taxon>
    </lineage>
</organism>
<reference evidence="1 2" key="1">
    <citation type="submission" date="2021-08" db="EMBL/GenBank/DDBJ databases">
        <title>Streptomyces sp. PTM05 isolated from lichen.</title>
        <authorList>
            <person name="Somphong A."/>
            <person name="Phongsopitanun W."/>
            <person name="Tanasupawat S."/>
        </authorList>
    </citation>
    <scope>NUCLEOTIDE SEQUENCE [LARGE SCALE GENOMIC DNA]</scope>
    <source>
        <strain evidence="1 2">Ptm05</strain>
    </source>
</reference>
<sequence>MRHRNWVVGGAAAAIVAAGGMGVWLAAGSDSSATTPRARQYTDFNACVLTDGQGVVGRQAASVWSGMEDASLTTHAKVSSLPVYGPATVANAVPYVNSLVQRRCDMVLAVGGVQAAAVEQVAPRHSGVRFVVIGQGVPRANVTVLKADSTTRSAVAATVRQASRD</sequence>
<dbReference type="Gene3D" id="3.40.50.2300">
    <property type="match status" value="1"/>
</dbReference>
<keyword evidence="2" id="KW-1185">Reference proteome</keyword>
<name>A0ABS7QVM3_9ACTN</name>
<accession>A0ABS7QVM3</accession>